<name>A0A0F9AA05_9ZZZZ</name>
<proteinExistence type="predicted"/>
<sequence length="110" mass="12659">MEISKQACSLSLSKQLKEAGYKQEGIWWWVRGLDNPCSEIRQPREIIQLCLEEQISLDFSKVLEKCVAPTVAELGERLPNRCKTRWFTEQVSGLSSWVIRLWDCDADGKA</sequence>
<comment type="caution">
    <text evidence="1">The sequence shown here is derived from an EMBL/GenBank/DDBJ whole genome shotgun (WGS) entry which is preliminary data.</text>
</comment>
<evidence type="ECO:0000313" key="1">
    <source>
        <dbReference type="EMBL" id="KKK75339.1"/>
    </source>
</evidence>
<feature type="non-terminal residue" evidence="1">
    <location>
        <position position="110"/>
    </location>
</feature>
<dbReference type="AlphaFoldDB" id="A0A0F9AA05"/>
<reference evidence="1" key="1">
    <citation type="journal article" date="2015" name="Nature">
        <title>Complex archaea that bridge the gap between prokaryotes and eukaryotes.</title>
        <authorList>
            <person name="Spang A."/>
            <person name="Saw J.H."/>
            <person name="Jorgensen S.L."/>
            <person name="Zaremba-Niedzwiedzka K."/>
            <person name="Martijn J."/>
            <person name="Lind A.E."/>
            <person name="van Eijk R."/>
            <person name="Schleper C."/>
            <person name="Guy L."/>
            <person name="Ettema T.J."/>
        </authorList>
    </citation>
    <scope>NUCLEOTIDE SEQUENCE</scope>
</reference>
<dbReference type="EMBL" id="LAZR01055912">
    <property type="protein sequence ID" value="KKK75339.1"/>
    <property type="molecule type" value="Genomic_DNA"/>
</dbReference>
<organism evidence="1">
    <name type="scientific">marine sediment metagenome</name>
    <dbReference type="NCBI Taxonomy" id="412755"/>
    <lineage>
        <taxon>unclassified sequences</taxon>
        <taxon>metagenomes</taxon>
        <taxon>ecological metagenomes</taxon>
    </lineage>
</organism>
<accession>A0A0F9AA05</accession>
<protein>
    <submittedName>
        <fullName evidence="1">Uncharacterized protein</fullName>
    </submittedName>
</protein>
<gene>
    <name evidence="1" type="ORF">LCGC14_2874670</name>
</gene>